<protein>
    <recommendedName>
        <fullName evidence="1">Cardiolipin synthase B</fullName>
        <shortName evidence="1">CL synthase</shortName>
        <ecNumber evidence="1">2.7.8.-</ecNumber>
    </recommendedName>
</protein>
<dbReference type="CDD" id="cd09159">
    <property type="entry name" value="PLDc_ybhO_like_2"/>
    <property type="match status" value="1"/>
</dbReference>
<dbReference type="InterPro" id="IPR025202">
    <property type="entry name" value="PLD-like_dom"/>
</dbReference>
<comment type="catalytic activity">
    <reaction evidence="1">
        <text>2 a 1,2-diacyl-sn-glycero-3-phospho-(1'-sn-glycerol) = a cardiolipin + glycerol</text>
        <dbReference type="Rhea" id="RHEA:31451"/>
        <dbReference type="ChEBI" id="CHEBI:17754"/>
        <dbReference type="ChEBI" id="CHEBI:62237"/>
        <dbReference type="ChEBI" id="CHEBI:64716"/>
    </reaction>
</comment>
<feature type="domain" description="PLD phosphodiesterase" evidence="2">
    <location>
        <begin position="104"/>
        <end position="131"/>
    </location>
</feature>
<name>A0A7W2EHQ5_9BURK</name>
<comment type="function">
    <text evidence="1">Catalyzes the phosphatidyl group transfer from one phosphatidylglycerol molecule to another to form cardiolipin (CL) (diphosphatidylglycerol) and glycerol.</text>
</comment>
<feature type="active site" evidence="1">
    <location>
        <position position="111"/>
    </location>
</feature>
<dbReference type="PANTHER" id="PTHR21248:SF22">
    <property type="entry name" value="PHOSPHOLIPASE D"/>
    <property type="match status" value="1"/>
</dbReference>
<sequence>MRSVNFLANNEIELLYCGTEYFPALIAAIDAAQYEIYFETYIFADDETGQAVQGALMRAAARGVQVRMITDWFGTGRHRVDRLHAQLLEARVEHRIFNPWFRRGMTRTHRKICVVDHGIAFVGGININDDLFCDYDHNIALAAPRWDFAVAVRGPLVANIQREAEAQWARQGKLGLFKRISLYRDLRKLNKAANRAMVQAGFVVRDNLRNRVTIQRAYLQALGRARRSVLLANPYFAPGRKFRRALAATAERGVEVVLLIGVGEFWLQDAVAHSFYPKLLAAGVKVVEYHKTQLHAKVAVIDDNWATVGSSNVDGLSLFLNQEANVVVKDAVFARSLRAHIEQAIADGVVVHAHEFANVGRWRRLGYGLAYMGYKLLMRIFAVGKYA</sequence>
<evidence type="ECO:0000313" key="3">
    <source>
        <dbReference type="EMBL" id="MBA5605965.1"/>
    </source>
</evidence>
<keyword evidence="1" id="KW-0594">Phospholipid biosynthesis</keyword>
<organism evidence="3 4">
    <name type="scientific">Rugamonas fusca</name>
    <dbReference type="NCBI Taxonomy" id="2758568"/>
    <lineage>
        <taxon>Bacteria</taxon>
        <taxon>Pseudomonadati</taxon>
        <taxon>Pseudomonadota</taxon>
        <taxon>Betaproteobacteria</taxon>
        <taxon>Burkholderiales</taxon>
        <taxon>Oxalobacteraceae</taxon>
        <taxon>Telluria group</taxon>
        <taxon>Rugamonas</taxon>
    </lineage>
</organism>
<dbReference type="PANTHER" id="PTHR21248">
    <property type="entry name" value="CARDIOLIPIN SYNTHASE"/>
    <property type="match status" value="1"/>
</dbReference>
<dbReference type="GO" id="GO:0008808">
    <property type="term" value="F:cardiolipin synthase activity"/>
    <property type="evidence" value="ECO:0007669"/>
    <property type="project" value="InterPro"/>
</dbReference>
<dbReference type="GO" id="GO:0005886">
    <property type="term" value="C:plasma membrane"/>
    <property type="evidence" value="ECO:0007669"/>
    <property type="project" value="UniProtKB-SubCell"/>
</dbReference>
<dbReference type="RefSeq" id="WP_182217493.1">
    <property type="nucleotide sequence ID" value="NZ_JACEZS010000008.1"/>
</dbReference>
<feature type="domain" description="PLD phosphodiesterase" evidence="2">
    <location>
        <begin position="290"/>
        <end position="317"/>
    </location>
</feature>
<keyword evidence="1" id="KW-0472">Membrane</keyword>
<gene>
    <name evidence="1 3" type="primary">clsB</name>
    <name evidence="3" type="ORF">H3H36_11400</name>
</gene>
<dbReference type="Gene3D" id="3.30.870.10">
    <property type="entry name" value="Endonuclease Chain A"/>
    <property type="match status" value="2"/>
</dbReference>
<dbReference type="AlphaFoldDB" id="A0A7W2EHQ5"/>
<dbReference type="EC" id="2.7.8.-" evidence="1"/>
<dbReference type="NCBIfam" id="NF008427">
    <property type="entry name" value="PRK11263.1"/>
    <property type="match status" value="1"/>
</dbReference>
<evidence type="ECO:0000313" key="4">
    <source>
        <dbReference type="Proteomes" id="UP000566711"/>
    </source>
</evidence>
<feature type="active site" evidence="1">
    <location>
        <position position="109"/>
    </location>
</feature>
<dbReference type="SMART" id="SM00155">
    <property type="entry name" value="PLDc"/>
    <property type="match status" value="2"/>
</dbReference>
<comment type="caution">
    <text evidence="3">The sequence shown here is derived from an EMBL/GenBank/DDBJ whole genome shotgun (WGS) entry which is preliminary data.</text>
</comment>
<feature type="active site" evidence="1">
    <location>
        <position position="116"/>
    </location>
</feature>
<keyword evidence="1" id="KW-1003">Cell membrane</keyword>
<dbReference type="EMBL" id="JACEZS010000008">
    <property type="protein sequence ID" value="MBA5605965.1"/>
    <property type="molecule type" value="Genomic_DNA"/>
</dbReference>
<reference evidence="3 4" key="1">
    <citation type="submission" date="2020-07" db="EMBL/GenBank/DDBJ databases">
        <title>Novel species isolated from subtropical streams in China.</title>
        <authorList>
            <person name="Lu H."/>
        </authorList>
    </citation>
    <scope>NUCLEOTIDE SEQUENCE [LARGE SCALE GENOMIC DNA]</scope>
    <source>
        <strain evidence="3 4">FT3S</strain>
    </source>
</reference>
<dbReference type="GO" id="GO:0032049">
    <property type="term" value="P:cardiolipin biosynthetic process"/>
    <property type="evidence" value="ECO:0007669"/>
    <property type="project" value="InterPro"/>
</dbReference>
<comment type="subcellular location">
    <subcellularLocation>
        <location evidence="1">Cell membrane</location>
        <topology evidence="1">Peripheral membrane protein</topology>
    </subcellularLocation>
</comment>
<feature type="active site" evidence="1">
    <location>
        <position position="295"/>
    </location>
</feature>
<comment type="similarity">
    <text evidence="1">Belongs to the phospholipase D family. Cardiolipin synthase subfamily. ClsB sub-subfamily.</text>
</comment>
<dbReference type="CDD" id="cd09110">
    <property type="entry name" value="PLDc_CLS_1"/>
    <property type="match status" value="1"/>
</dbReference>
<dbReference type="HAMAP" id="MF_01917">
    <property type="entry name" value="Cardiolipin_synth_ClsB"/>
    <property type="match status" value="1"/>
</dbReference>
<keyword evidence="4" id="KW-1185">Reference proteome</keyword>
<dbReference type="InterPro" id="IPR030872">
    <property type="entry name" value="Cardiolipin_synth_ClsB"/>
</dbReference>
<evidence type="ECO:0000256" key="1">
    <source>
        <dbReference type="HAMAP-Rule" id="MF_01917"/>
    </source>
</evidence>
<accession>A0A7W2EHQ5</accession>
<keyword evidence="1" id="KW-1208">Phospholipid metabolism</keyword>
<proteinExistence type="inferred from homology"/>
<keyword evidence="1" id="KW-0443">Lipid metabolism</keyword>
<keyword evidence="1 3" id="KW-0808">Transferase</keyword>
<dbReference type="InterPro" id="IPR001736">
    <property type="entry name" value="PLipase_D/transphosphatidylase"/>
</dbReference>
<dbReference type="Pfam" id="PF13091">
    <property type="entry name" value="PLDc_2"/>
    <property type="match status" value="2"/>
</dbReference>
<dbReference type="SUPFAM" id="SSF56024">
    <property type="entry name" value="Phospholipase D/nuclease"/>
    <property type="match status" value="2"/>
</dbReference>
<evidence type="ECO:0000259" key="2">
    <source>
        <dbReference type="PROSITE" id="PS50035"/>
    </source>
</evidence>
<feature type="active site" evidence="1">
    <location>
        <position position="297"/>
    </location>
</feature>
<dbReference type="PROSITE" id="PS50035">
    <property type="entry name" value="PLD"/>
    <property type="match status" value="2"/>
</dbReference>
<dbReference type="Proteomes" id="UP000566711">
    <property type="component" value="Unassembled WGS sequence"/>
</dbReference>
<keyword evidence="1" id="KW-0444">Lipid biosynthesis</keyword>
<feature type="active site" evidence="1">
    <location>
        <position position="302"/>
    </location>
</feature>